<name>A0A194UQU6_CYTMA</name>
<dbReference type="EMBL" id="KN714671">
    <property type="protein sequence ID" value="KUI54045.1"/>
    <property type="molecule type" value="Genomic_DNA"/>
</dbReference>
<sequence length="734" mass="81334">MWSDHSDPPVTLSSFSSSSAAASSSSSSSHNAGRSSSAAAGDSSSSSNSTFPSSHGSTAQHDASKSTIMDFDTYNHTSYESGPSDYHHDPEHDLSPFQSTEQHLLDDYSSDDHDLEDGGVAVNYGDLTNILTQGMDMDYDSDPEDGLGFPHVGLSNASSPPPPLMNPLPHYGSVPGPLLPHHQAPSALFMTSISTTQPHQPESTPGQVQEPNNNTTPHLVTLLHHPAIVHGNILGNPNTAALGPENYNLADFLRVWAWQNGAWQGIARERGRYPWLDRITPQISKNITHIDYQDLEGDAFDVQGIDWEDLGVTRGEARERRLLTYKNYTNIRESDKWREHHDVLPCSESYFRFRRLDLRKNISLSHFQLRNVLASTSRSQVFYPGQMTVQQFNPISGKGKVALKAHDIPQLQVSTLAADHGTLVAGGFFGEYCFRRLDSDEEGGSGHIHEGTITTDSSGITNHVQVHLSRSSTGPKASFASNDRGFRVLDIETDKFISEVYFEQPVNCSAISPDCRLRVMVGDQKEVLITKAETDGQPEILQRLSGHGDFGFACDWADDGWTVATGFQDKLVKVWDARRWTNACGISTPVCTLRAEMAGVRALKFSPIGSGKRVLVAAEEADFVNIIDAQTFQAKQTFDFFGEIGGVSFANEGQDLHVLCCDRVRGGLFNLERCGVGAERNFDPDDARHRPYDRWMKNTSYDWHEFETTPRRIPRHSDTRRRRRALALDALDPF</sequence>
<feature type="repeat" description="WD" evidence="1">
    <location>
        <begin position="544"/>
        <end position="576"/>
    </location>
</feature>
<gene>
    <name evidence="3" type="ORF">VP1G_01320</name>
</gene>
<dbReference type="InterPro" id="IPR001680">
    <property type="entry name" value="WD40_rpt"/>
</dbReference>
<organism evidence="3 4">
    <name type="scientific">Cytospora mali</name>
    <name type="common">Apple Valsa canker fungus</name>
    <name type="synonym">Valsa mali</name>
    <dbReference type="NCBI Taxonomy" id="578113"/>
    <lineage>
        <taxon>Eukaryota</taxon>
        <taxon>Fungi</taxon>
        <taxon>Dikarya</taxon>
        <taxon>Ascomycota</taxon>
        <taxon>Pezizomycotina</taxon>
        <taxon>Sordariomycetes</taxon>
        <taxon>Sordariomycetidae</taxon>
        <taxon>Diaporthales</taxon>
        <taxon>Cytosporaceae</taxon>
        <taxon>Cytospora</taxon>
    </lineage>
</organism>
<dbReference type="SUPFAM" id="SSF50978">
    <property type="entry name" value="WD40 repeat-like"/>
    <property type="match status" value="1"/>
</dbReference>
<protein>
    <recommendedName>
        <fullName evidence="5">WD repeat-containing protein C2A9.03</fullName>
    </recommendedName>
</protein>
<reference evidence="4" key="1">
    <citation type="submission" date="2014-12" db="EMBL/GenBank/DDBJ databases">
        <title>Genome Sequence of Valsa Canker Pathogens Uncovers a Specific Adaption of Colonization on Woody Bark.</title>
        <authorList>
            <person name="Yin Z."/>
            <person name="Liu H."/>
            <person name="Gao X."/>
            <person name="Li Z."/>
            <person name="Song N."/>
            <person name="Ke X."/>
            <person name="Dai Q."/>
            <person name="Wu Y."/>
            <person name="Sun Y."/>
            <person name="Xu J.-R."/>
            <person name="Kang Z.K."/>
            <person name="Wang L."/>
            <person name="Huang L."/>
        </authorList>
    </citation>
    <scope>NUCLEOTIDE SEQUENCE [LARGE SCALE GENOMIC DNA]</scope>
    <source>
        <strain evidence="4">SXYL134</strain>
    </source>
</reference>
<dbReference type="PANTHER" id="PTHR43991:SF12">
    <property type="entry name" value="WD REPEAT PROTEIN (AFU_ORTHOLOGUE AFUA_8G05640)"/>
    <property type="match status" value="1"/>
</dbReference>
<dbReference type="PROSITE" id="PS50294">
    <property type="entry name" value="WD_REPEATS_REGION"/>
    <property type="match status" value="1"/>
</dbReference>
<feature type="compositionally biased region" description="Basic and acidic residues" evidence="2">
    <location>
        <begin position="85"/>
        <end position="94"/>
    </location>
</feature>
<accession>A0A194UQU6</accession>
<keyword evidence="4" id="KW-1185">Reference proteome</keyword>
<dbReference type="InterPro" id="IPR036322">
    <property type="entry name" value="WD40_repeat_dom_sf"/>
</dbReference>
<dbReference type="Proteomes" id="UP000078576">
    <property type="component" value="Unassembled WGS sequence"/>
</dbReference>
<keyword evidence="1" id="KW-0853">WD repeat</keyword>
<dbReference type="PROSITE" id="PS50082">
    <property type="entry name" value="WD_REPEATS_2"/>
    <property type="match status" value="1"/>
</dbReference>
<dbReference type="SMART" id="SM00320">
    <property type="entry name" value="WD40"/>
    <property type="match status" value="2"/>
</dbReference>
<feature type="compositionally biased region" description="Polar residues" evidence="2">
    <location>
        <begin position="58"/>
        <end position="67"/>
    </location>
</feature>
<dbReference type="PANTHER" id="PTHR43991">
    <property type="entry name" value="WD REPEAT PROTEIN (AFU_ORTHOLOGUE AFUA_8G05640)-RELATED"/>
    <property type="match status" value="1"/>
</dbReference>
<dbReference type="AlphaFoldDB" id="A0A194UQU6"/>
<feature type="region of interest" description="Disordered" evidence="2">
    <location>
        <begin position="1"/>
        <end position="103"/>
    </location>
</feature>
<evidence type="ECO:0000313" key="3">
    <source>
        <dbReference type="EMBL" id="KUI54045.1"/>
    </source>
</evidence>
<dbReference type="STRING" id="694573.A0A194UQU6"/>
<proteinExistence type="predicted"/>
<dbReference type="OrthoDB" id="20669at2759"/>
<evidence type="ECO:0008006" key="5">
    <source>
        <dbReference type="Google" id="ProtNLM"/>
    </source>
</evidence>
<dbReference type="InterPro" id="IPR015943">
    <property type="entry name" value="WD40/YVTN_repeat-like_dom_sf"/>
</dbReference>
<evidence type="ECO:0000256" key="1">
    <source>
        <dbReference type="PROSITE-ProRule" id="PRU00221"/>
    </source>
</evidence>
<dbReference type="Gene3D" id="2.130.10.10">
    <property type="entry name" value="YVTN repeat-like/Quinoprotein amine dehydrogenase"/>
    <property type="match status" value="1"/>
</dbReference>
<evidence type="ECO:0000313" key="4">
    <source>
        <dbReference type="Proteomes" id="UP000078576"/>
    </source>
</evidence>
<feature type="compositionally biased region" description="Low complexity" evidence="2">
    <location>
        <begin position="13"/>
        <end position="57"/>
    </location>
</feature>
<evidence type="ECO:0000256" key="2">
    <source>
        <dbReference type="SAM" id="MobiDB-lite"/>
    </source>
</evidence>